<dbReference type="Proteomes" id="UP000204657">
    <property type="component" value="Segment"/>
</dbReference>
<protein>
    <submittedName>
        <fullName evidence="1">Uncharacterized protein</fullName>
    </submittedName>
</protein>
<dbReference type="GeneID" id="26519098"/>
<reference evidence="1 2" key="1">
    <citation type="submission" date="2015-02" db="EMBL/GenBank/DDBJ databases">
        <title>Complete genome sequences of Edwardsiella bacteriophages, PEi20 and PEi26.</title>
        <authorList>
            <person name="Yasuike M."/>
            <person name="Nishiki I."/>
            <person name="Iwasaki Y."/>
            <person name="Nakamura Y."/>
            <person name="Fujiwara A."/>
            <person name="Hassan E.S."/>
            <person name="Mahmoud M.M."/>
            <person name="Kawato Y."/>
            <person name="Nagai S."/>
            <person name="Kobayashi T."/>
            <person name="Ototake M."/>
            <person name="Nakai T."/>
        </authorList>
    </citation>
    <scope>NUCLEOTIDE SEQUENCE [LARGE SCALE GENOMIC DNA]</scope>
</reference>
<keyword evidence="2" id="KW-1185">Reference proteome</keyword>
<evidence type="ECO:0000313" key="2">
    <source>
        <dbReference type="Proteomes" id="UP000204657"/>
    </source>
</evidence>
<accession>A0A0B6VP12</accession>
<name>A0A0B6VP12_9CAUD</name>
<evidence type="ECO:0000313" key="1">
    <source>
        <dbReference type="EMBL" id="BAQ22913.1"/>
    </source>
</evidence>
<sequence length="80" mass="9035">MHSSHELSKLRAKRGKAIEKGVLLKDYAFMESMMWHLVILATGNENSTYDGTYPEGVGKARDLHRENMKTLEAKIVALCN</sequence>
<organism evidence="1 2">
    <name type="scientific">Edwardsiella phage PEi20</name>
    <dbReference type="NCBI Taxonomy" id="1608310"/>
    <lineage>
        <taxon>Viruses</taxon>
        <taxon>Duplodnaviria</taxon>
        <taxon>Heunggongvirae</taxon>
        <taxon>Uroviricota</taxon>
        <taxon>Caudoviricetes</taxon>
        <taxon>Pantevenvirales</taxon>
        <taxon>Straboviridae</taxon>
        <taxon>Tevenvirinae</taxon>
        <taxon>Kanagawavirus</taxon>
        <taxon>Kanagawavirus pei20</taxon>
    </lineage>
</organism>
<proteinExistence type="predicted"/>
<dbReference type="OrthoDB" id="27662at10239"/>
<dbReference type="RefSeq" id="YP_009190421.1">
    <property type="nucleotide sequence ID" value="NC_028683.1"/>
</dbReference>
<dbReference type="KEGG" id="vg:26519098"/>
<dbReference type="EMBL" id="AP014714">
    <property type="protein sequence ID" value="BAQ22913.1"/>
    <property type="molecule type" value="Genomic_DNA"/>
</dbReference>